<dbReference type="InterPro" id="IPR039422">
    <property type="entry name" value="MarR/SlyA-like"/>
</dbReference>
<dbReference type="AlphaFoldDB" id="A0A842HNF5"/>
<reference evidence="2 3" key="1">
    <citation type="submission" date="2020-08" db="EMBL/GenBank/DDBJ databases">
        <title>Paraeoetvoesia sp. YC-7-48 draft genome sequence.</title>
        <authorList>
            <person name="Yao L."/>
        </authorList>
    </citation>
    <scope>NUCLEOTIDE SEQUENCE [LARGE SCALE GENOMIC DNA]</scope>
    <source>
        <strain evidence="3">YC-7-48</strain>
    </source>
</reference>
<dbReference type="SUPFAM" id="SSF46785">
    <property type="entry name" value="Winged helix' DNA-binding domain"/>
    <property type="match status" value="1"/>
</dbReference>
<comment type="caution">
    <text evidence="2">The sequence shown here is derived from an EMBL/GenBank/DDBJ whole genome shotgun (WGS) entry which is preliminary data.</text>
</comment>
<accession>A0A842HNF5</accession>
<protein>
    <submittedName>
        <fullName evidence="2">MarR family transcriptional regulator</fullName>
    </submittedName>
</protein>
<organism evidence="2 3">
    <name type="scientific">Pusillimonas minor</name>
    <dbReference type="NCBI Taxonomy" id="2697024"/>
    <lineage>
        <taxon>Bacteria</taxon>
        <taxon>Pseudomonadati</taxon>
        <taxon>Pseudomonadota</taxon>
        <taxon>Betaproteobacteria</taxon>
        <taxon>Burkholderiales</taxon>
        <taxon>Alcaligenaceae</taxon>
        <taxon>Pusillimonas</taxon>
    </lineage>
</organism>
<keyword evidence="3" id="KW-1185">Reference proteome</keyword>
<dbReference type="PANTHER" id="PTHR33164">
    <property type="entry name" value="TRANSCRIPTIONAL REGULATOR, MARR FAMILY"/>
    <property type="match status" value="1"/>
</dbReference>
<dbReference type="SMART" id="SM00347">
    <property type="entry name" value="HTH_MARR"/>
    <property type="match status" value="1"/>
</dbReference>
<dbReference type="EMBL" id="JACJUU010000002">
    <property type="protein sequence ID" value="MBC2769252.1"/>
    <property type="molecule type" value="Genomic_DNA"/>
</dbReference>
<name>A0A842HNF5_9BURK</name>
<evidence type="ECO:0000313" key="3">
    <source>
        <dbReference type="Proteomes" id="UP000545386"/>
    </source>
</evidence>
<dbReference type="Gene3D" id="1.10.10.10">
    <property type="entry name" value="Winged helix-like DNA-binding domain superfamily/Winged helix DNA-binding domain"/>
    <property type="match status" value="1"/>
</dbReference>
<dbReference type="GO" id="GO:0003700">
    <property type="term" value="F:DNA-binding transcription factor activity"/>
    <property type="evidence" value="ECO:0007669"/>
    <property type="project" value="InterPro"/>
</dbReference>
<dbReference type="InterPro" id="IPR036388">
    <property type="entry name" value="WH-like_DNA-bd_sf"/>
</dbReference>
<dbReference type="CDD" id="cd00090">
    <property type="entry name" value="HTH_ARSR"/>
    <property type="match status" value="1"/>
</dbReference>
<proteinExistence type="predicted"/>
<dbReference type="InterPro" id="IPR011991">
    <property type="entry name" value="ArsR-like_HTH"/>
</dbReference>
<dbReference type="PANTHER" id="PTHR33164:SF43">
    <property type="entry name" value="HTH-TYPE TRANSCRIPTIONAL REPRESSOR YETL"/>
    <property type="match status" value="1"/>
</dbReference>
<gene>
    <name evidence="2" type="ORF">GTU67_04895</name>
</gene>
<dbReference type="InterPro" id="IPR000835">
    <property type="entry name" value="HTH_MarR-typ"/>
</dbReference>
<evidence type="ECO:0000313" key="2">
    <source>
        <dbReference type="EMBL" id="MBC2769252.1"/>
    </source>
</evidence>
<dbReference type="PRINTS" id="PR00598">
    <property type="entry name" value="HTHMARR"/>
</dbReference>
<dbReference type="RefSeq" id="WP_093971037.1">
    <property type="nucleotide sequence ID" value="NZ_JACJUU010000002.1"/>
</dbReference>
<dbReference type="Pfam" id="PF12802">
    <property type="entry name" value="MarR_2"/>
    <property type="match status" value="1"/>
</dbReference>
<evidence type="ECO:0000259" key="1">
    <source>
        <dbReference type="PROSITE" id="PS50995"/>
    </source>
</evidence>
<dbReference type="GO" id="GO:0006950">
    <property type="term" value="P:response to stress"/>
    <property type="evidence" value="ECO:0007669"/>
    <property type="project" value="TreeGrafter"/>
</dbReference>
<dbReference type="Proteomes" id="UP000545386">
    <property type="component" value="Unassembled WGS sequence"/>
</dbReference>
<sequence>MGLKKSKAVVNYQGHETFMPYVLNRTTGAVNADFQVVLRNHGMTLLHWRVLAFLRETDGLGISALANAAGVDQATLSRALTVMETAGYISRQPSATDQRVLEIHLLPAGKKQFNKVLPPAWAIFERAVNGLTDKEQQELQRLLKKVWGNFA</sequence>
<dbReference type="InterPro" id="IPR036390">
    <property type="entry name" value="WH_DNA-bd_sf"/>
</dbReference>
<feature type="domain" description="HTH marR-type" evidence="1">
    <location>
        <begin position="16"/>
        <end position="148"/>
    </location>
</feature>
<dbReference type="PROSITE" id="PS50995">
    <property type="entry name" value="HTH_MARR_2"/>
    <property type="match status" value="1"/>
</dbReference>